<dbReference type="PANTHER" id="PTHR45913">
    <property type="entry name" value="EPM2A-INTERACTING PROTEIN 1"/>
    <property type="match status" value="1"/>
</dbReference>
<dbReference type="EMBL" id="JAWQEG010000040">
    <property type="protein sequence ID" value="KAK3895493.1"/>
    <property type="molecule type" value="Genomic_DNA"/>
</dbReference>
<organism evidence="1 2">
    <name type="scientific">Petrolisthes cinctipes</name>
    <name type="common">Flat porcelain crab</name>
    <dbReference type="NCBI Taxonomy" id="88211"/>
    <lineage>
        <taxon>Eukaryota</taxon>
        <taxon>Metazoa</taxon>
        <taxon>Ecdysozoa</taxon>
        <taxon>Arthropoda</taxon>
        <taxon>Crustacea</taxon>
        <taxon>Multicrustacea</taxon>
        <taxon>Malacostraca</taxon>
        <taxon>Eumalacostraca</taxon>
        <taxon>Eucarida</taxon>
        <taxon>Decapoda</taxon>
        <taxon>Pleocyemata</taxon>
        <taxon>Anomura</taxon>
        <taxon>Galatheoidea</taxon>
        <taxon>Porcellanidae</taxon>
        <taxon>Petrolisthes</taxon>
    </lineage>
</organism>
<name>A0AAE1L4K0_PETCI</name>
<evidence type="ECO:0000313" key="2">
    <source>
        <dbReference type="Proteomes" id="UP001286313"/>
    </source>
</evidence>
<sequence>MLGNKSEFADLVKERVPDITTKHCVLHRHALAAKTLPSHFKEVLSVCVKVVNYIRGRPSNHRVFKVFCEEIGKKVEAFKKKLSLWKRRIQGGNVGSFPTLDEKQGDKPIKPMLVENIVAHLSLLETTMAQYFPMDHTFPELIQQPFLADMDGDDDLKEELIDLQVNQTGVRQNSVHYR</sequence>
<accession>A0AAE1L4K0</accession>
<evidence type="ECO:0000313" key="1">
    <source>
        <dbReference type="EMBL" id="KAK3895493.1"/>
    </source>
</evidence>
<dbReference type="AlphaFoldDB" id="A0AAE1L4K0"/>
<keyword evidence="2" id="KW-1185">Reference proteome</keyword>
<comment type="caution">
    <text evidence="1">The sequence shown here is derived from an EMBL/GenBank/DDBJ whole genome shotgun (WGS) entry which is preliminary data.</text>
</comment>
<proteinExistence type="predicted"/>
<gene>
    <name evidence="1" type="ORF">Pcinc_000834</name>
</gene>
<reference evidence="1" key="1">
    <citation type="submission" date="2023-10" db="EMBL/GenBank/DDBJ databases">
        <title>Genome assemblies of two species of porcelain crab, Petrolisthes cinctipes and Petrolisthes manimaculis (Anomura: Porcellanidae).</title>
        <authorList>
            <person name="Angst P."/>
        </authorList>
    </citation>
    <scope>NUCLEOTIDE SEQUENCE</scope>
    <source>
        <strain evidence="1">PB745_01</strain>
        <tissue evidence="1">Gill</tissue>
    </source>
</reference>
<protein>
    <submittedName>
        <fullName evidence="1">Uncharacterized protein</fullName>
    </submittedName>
</protein>
<dbReference type="Proteomes" id="UP001286313">
    <property type="component" value="Unassembled WGS sequence"/>
</dbReference>
<dbReference type="PANTHER" id="PTHR45913:SF19">
    <property type="entry name" value="LOW QUALITY PROTEIN: ZINC FINGER BED DOMAIN-CONTAINING PROTEIN 5-LIKE"/>
    <property type="match status" value="1"/>
</dbReference>